<keyword evidence="2" id="KW-0812">Transmembrane</keyword>
<dbReference type="Pfam" id="PF01822">
    <property type="entry name" value="WSC"/>
    <property type="match status" value="2"/>
</dbReference>
<keyword evidence="3" id="KW-0732">Signal</keyword>
<proteinExistence type="predicted"/>
<evidence type="ECO:0000313" key="9">
    <source>
        <dbReference type="WBParaSite" id="maker-uti_cns_0002482-snap-gene-0.5-mRNA-1"/>
    </source>
</evidence>
<evidence type="ECO:0000256" key="6">
    <source>
        <dbReference type="ARBA" id="ARBA00023180"/>
    </source>
</evidence>
<evidence type="ECO:0000256" key="1">
    <source>
        <dbReference type="ARBA" id="ARBA00004167"/>
    </source>
</evidence>
<name>A0A1I8GMW5_9PLAT</name>
<dbReference type="Proteomes" id="UP000095280">
    <property type="component" value="Unplaced"/>
</dbReference>
<feature type="domain" description="WSC" evidence="7">
    <location>
        <begin position="19"/>
        <end position="117"/>
    </location>
</feature>
<dbReference type="GO" id="GO:0005886">
    <property type="term" value="C:plasma membrane"/>
    <property type="evidence" value="ECO:0007669"/>
    <property type="project" value="TreeGrafter"/>
</dbReference>
<organism evidence="8 9">
    <name type="scientific">Macrostomum lignano</name>
    <dbReference type="NCBI Taxonomy" id="282301"/>
    <lineage>
        <taxon>Eukaryota</taxon>
        <taxon>Metazoa</taxon>
        <taxon>Spiralia</taxon>
        <taxon>Lophotrochozoa</taxon>
        <taxon>Platyhelminthes</taxon>
        <taxon>Rhabditophora</taxon>
        <taxon>Macrostomorpha</taxon>
        <taxon>Macrostomida</taxon>
        <taxon>Macrostomidae</taxon>
        <taxon>Macrostomum</taxon>
    </lineage>
</organism>
<sequence length="279" mass="30374">GAIVSGVKKKLAFDWGSERIVHKGCYKLREPEHYKSEKGTVSSLTQLSWEKCRDSCYGSPDKAKKEELIGLHSSECWCFHKFNKTDHVSDSECNLICHGSKLQSCGGKSHISVYGATKVGNSSAGMQTGCHIAAASVLLLLATMASSADGCYHVGAIVSGIKKKLTFSSNERRQVHKGCYKLLQPDEYKSQIGSVTSIEKNSWDKCRKHCYGPKLAAKHKNDKIGLQEKNCWCHHVYPMSSKTVDSDCTSACPGNSKETCGSPKHISLYSAGAVKGMSG</sequence>
<dbReference type="InterPro" id="IPR002889">
    <property type="entry name" value="WSC_carb-bd"/>
</dbReference>
<dbReference type="WBParaSite" id="maker-uti_cns_0002482-snap-gene-0.5-mRNA-1">
    <property type="protein sequence ID" value="maker-uti_cns_0002482-snap-gene-0.5-mRNA-1"/>
    <property type="gene ID" value="maker-uti_cns_0002482-snap-gene-0.5"/>
</dbReference>
<reference evidence="9" key="1">
    <citation type="submission" date="2016-11" db="UniProtKB">
        <authorList>
            <consortium name="WormBaseParasite"/>
        </authorList>
    </citation>
    <scope>IDENTIFICATION</scope>
</reference>
<evidence type="ECO:0000256" key="4">
    <source>
        <dbReference type="ARBA" id="ARBA00022989"/>
    </source>
</evidence>
<dbReference type="SMART" id="SM00321">
    <property type="entry name" value="WSC"/>
    <property type="match status" value="2"/>
</dbReference>
<keyword evidence="8" id="KW-1185">Reference proteome</keyword>
<evidence type="ECO:0000259" key="7">
    <source>
        <dbReference type="PROSITE" id="PS51212"/>
    </source>
</evidence>
<dbReference type="InterPro" id="IPR051836">
    <property type="entry name" value="Kremen_rcpt"/>
</dbReference>
<keyword evidence="6" id="KW-0325">Glycoprotein</keyword>
<keyword evidence="4" id="KW-1133">Transmembrane helix</keyword>
<dbReference type="AlphaFoldDB" id="A0A1I8GMW5"/>
<feature type="domain" description="WSC" evidence="7">
    <location>
        <begin position="173"/>
        <end position="272"/>
    </location>
</feature>
<accession>A0A1I8GMW5</accession>
<evidence type="ECO:0000256" key="3">
    <source>
        <dbReference type="ARBA" id="ARBA00022729"/>
    </source>
</evidence>
<dbReference type="PANTHER" id="PTHR24269:SF16">
    <property type="entry name" value="PROTEIN SLG1"/>
    <property type="match status" value="1"/>
</dbReference>
<dbReference type="PROSITE" id="PS51212">
    <property type="entry name" value="WSC"/>
    <property type="match status" value="2"/>
</dbReference>
<evidence type="ECO:0000256" key="5">
    <source>
        <dbReference type="ARBA" id="ARBA00023136"/>
    </source>
</evidence>
<comment type="subcellular location">
    <subcellularLocation>
        <location evidence="1">Membrane</location>
        <topology evidence="1">Single-pass membrane protein</topology>
    </subcellularLocation>
</comment>
<evidence type="ECO:0000313" key="8">
    <source>
        <dbReference type="Proteomes" id="UP000095280"/>
    </source>
</evidence>
<dbReference type="PANTHER" id="PTHR24269">
    <property type="entry name" value="KREMEN PROTEIN"/>
    <property type="match status" value="1"/>
</dbReference>
<protein>
    <submittedName>
        <fullName evidence="9">WSC domain-containing protein</fullName>
    </submittedName>
</protein>
<evidence type="ECO:0000256" key="2">
    <source>
        <dbReference type="ARBA" id="ARBA00022692"/>
    </source>
</evidence>
<keyword evidence="5" id="KW-0472">Membrane</keyword>